<name>A0AAD3TKD2_NEPGR</name>
<feature type="region of interest" description="Disordered" evidence="1">
    <location>
        <begin position="1"/>
        <end position="104"/>
    </location>
</feature>
<accession>A0AAD3TKD2</accession>
<gene>
    <name evidence="2" type="ORF">Nepgr_032494</name>
</gene>
<evidence type="ECO:0000256" key="1">
    <source>
        <dbReference type="SAM" id="MobiDB-lite"/>
    </source>
</evidence>
<sequence length="104" mass="11260">METKNKAKNTREMTGVLGGAISTGPQAQKDTPQRRRDVSEEGPWGGGSPTSGRGNAGILRPRHPLTAKKVKDLPKKNIKKIYHLMRPNLVQDSSSKAQEASSTP</sequence>
<comment type="caution">
    <text evidence="2">The sequence shown here is derived from an EMBL/GenBank/DDBJ whole genome shotgun (WGS) entry which is preliminary data.</text>
</comment>
<dbReference type="AlphaFoldDB" id="A0AAD3TKD2"/>
<dbReference type="EMBL" id="BSYO01000038">
    <property type="protein sequence ID" value="GMH30651.1"/>
    <property type="molecule type" value="Genomic_DNA"/>
</dbReference>
<feature type="compositionally biased region" description="Polar residues" evidence="1">
    <location>
        <begin position="90"/>
        <end position="104"/>
    </location>
</feature>
<proteinExistence type="predicted"/>
<evidence type="ECO:0000313" key="3">
    <source>
        <dbReference type="Proteomes" id="UP001279734"/>
    </source>
</evidence>
<organism evidence="2 3">
    <name type="scientific">Nepenthes gracilis</name>
    <name type="common">Slender pitcher plant</name>
    <dbReference type="NCBI Taxonomy" id="150966"/>
    <lineage>
        <taxon>Eukaryota</taxon>
        <taxon>Viridiplantae</taxon>
        <taxon>Streptophyta</taxon>
        <taxon>Embryophyta</taxon>
        <taxon>Tracheophyta</taxon>
        <taxon>Spermatophyta</taxon>
        <taxon>Magnoliopsida</taxon>
        <taxon>eudicotyledons</taxon>
        <taxon>Gunneridae</taxon>
        <taxon>Pentapetalae</taxon>
        <taxon>Caryophyllales</taxon>
        <taxon>Nepenthaceae</taxon>
        <taxon>Nepenthes</taxon>
    </lineage>
</organism>
<evidence type="ECO:0000313" key="2">
    <source>
        <dbReference type="EMBL" id="GMH30651.1"/>
    </source>
</evidence>
<feature type="compositionally biased region" description="Basic and acidic residues" evidence="1">
    <location>
        <begin position="1"/>
        <end position="11"/>
    </location>
</feature>
<reference evidence="2" key="1">
    <citation type="submission" date="2023-05" db="EMBL/GenBank/DDBJ databases">
        <title>Nepenthes gracilis genome sequencing.</title>
        <authorList>
            <person name="Fukushima K."/>
        </authorList>
    </citation>
    <scope>NUCLEOTIDE SEQUENCE</scope>
    <source>
        <strain evidence="2">SING2019-196</strain>
    </source>
</reference>
<protein>
    <submittedName>
        <fullName evidence="2">Uncharacterized protein</fullName>
    </submittedName>
</protein>
<dbReference type="Proteomes" id="UP001279734">
    <property type="component" value="Unassembled WGS sequence"/>
</dbReference>
<keyword evidence="3" id="KW-1185">Reference proteome</keyword>